<dbReference type="Gene3D" id="3.90.550.10">
    <property type="entry name" value="Spore Coat Polysaccharide Biosynthesis Protein SpsA, Chain A"/>
    <property type="match status" value="1"/>
</dbReference>
<evidence type="ECO:0008006" key="14">
    <source>
        <dbReference type="Google" id="ProtNLM"/>
    </source>
</evidence>
<evidence type="ECO:0000313" key="12">
    <source>
        <dbReference type="EMBL" id="KAL3509820.1"/>
    </source>
</evidence>
<dbReference type="PANTHER" id="PTHR13301">
    <property type="entry name" value="X-BOX TRANSCRIPTION FACTOR-RELATED"/>
    <property type="match status" value="1"/>
</dbReference>
<comment type="subcellular location">
    <subcellularLocation>
        <location evidence="1">Endomembrane system</location>
        <topology evidence="1">Multi-pass membrane protein</topology>
    </subcellularLocation>
</comment>
<evidence type="ECO:0000256" key="6">
    <source>
        <dbReference type="ARBA" id="ARBA00023136"/>
    </source>
</evidence>
<keyword evidence="3" id="KW-0808">Transferase</keyword>
<evidence type="ECO:0000256" key="7">
    <source>
        <dbReference type="ARBA" id="ARBA00023316"/>
    </source>
</evidence>
<sequence>MAKPELPPLYERNPVKNTIPRFIEIVILFFCFSLLGYRLIHLKNHGFLWLIALLCESWFTFTWFLVINIKWSPVETKTYPERLLQRNSELPPLDMFVTTADPVLEPPIITVNTVISLLAVDYPANKLACYASDDAASPLTFYCLVEASKFAKLWVPFCKKYNVQVRAPFRYFSDNSLFTGNKPSEFQEEWKRMKDEYGQLCEKIEDAAKKSLPCDLTGEFAAFSNIERKNHPTIIKVILENKEALPDGLPYLIYVSREKRPKHHHHFKAGAMNVLTRVSGVMSNAPFVLNVDCDMFANNPQTVLHAMCPLLGVKDEIDSGFVQFPQHFYDGLKDDPFGNQMIVMMKYIGRGIAGLQGPLYGGTGCFHRRKVIYGSSPGDKSAQRKLSNEGLEMTFGKATRFKKSVAQTLSASNTTIEYPDSIYNNIDEAYQVASCGYEYGTYWGEKIGWIYGSTTEDVLTGLTIHSRGWRSVWLATNPCGFLGCAPSCGPDTLIQQKRWSTGLLEIIFSSKSPFFATIKEKLEFRQLLAYIWLLTWGMRSFFEISYATLPACCIITNTNFLPKMNEPAILMPISIFVIFNLYCLWEYIQTGQSIRSWWNNHRMSRIISMTAWLFGVISVIFKILGLSETVFEVTKKEQSTGTEDCDDKPGRFTFDGSPIFVPGTTILLVNLTAVVIGFIGFKQGNQGGREWGIGEFACCIWVVFCFWAFLKGLFCKGKYGIPLPTIFKSVALVLLFVQFCRSSSRL</sequence>
<dbReference type="EMBL" id="JBJUIK010000012">
    <property type="protein sequence ID" value="KAL3509820.1"/>
    <property type="molecule type" value="Genomic_DNA"/>
</dbReference>
<evidence type="ECO:0000256" key="10">
    <source>
        <dbReference type="PIRSR" id="PIRSR605150-3"/>
    </source>
</evidence>
<feature type="transmembrane region" description="Helical" evidence="11">
    <location>
        <begin position="46"/>
        <end position="67"/>
    </location>
</feature>
<organism evidence="12 13">
    <name type="scientific">Cinchona calisaya</name>
    <dbReference type="NCBI Taxonomy" id="153742"/>
    <lineage>
        <taxon>Eukaryota</taxon>
        <taxon>Viridiplantae</taxon>
        <taxon>Streptophyta</taxon>
        <taxon>Embryophyta</taxon>
        <taxon>Tracheophyta</taxon>
        <taxon>Spermatophyta</taxon>
        <taxon>Magnoliopsida</taxon>
        <taxon>eudicotyledons</taxon>
        <taxon>Gunneridae</taxon>
        <taxon>Pentapetalae</taxon>
        <taxon>asterids</taxon>
        <taxon>lamiids</taxon>
        <taxon>Gentianales</taxon>
        <taxon>Rubiaceae</taxon>
        <taxon>Cinchonoideae</taxon>
        <taxon>Cinchoneae</taxon>
        <taxon>Cinchona</taxon>
    </lineage>
</organism>
<evidence type="ECO:0000256" key="8">
    <source>
        <dbReference type="PIRSR" id="PIRSR605150-1"/>
    </source>
</evidence>
<name>A0ABD2YUL1_9GENT</name>
<feature type="transmembrane region" description="Helical" evidence="11">
    <location>
        <begin position="606"/>
        <end position="625"/>
    </location>
</feature>
<evidence type="ECO:0000256" key="4">
    <source>
        <dbReference type="ARBA" id="ARBA00022692"/>
    </source>
</evidence>
<keyword evidence="5 11" id="KW-1133">Transmembrane helix</keyword>
<feature type="active site" evidence="8">
    <location>
        <position position="457"/>
    </location>
</feature>
<feature type="transmembrane region" description="Helical" evidence="11">
    <location>
        <begin position="568"/>
        <end position="585"/>
    </location>
</feature>
<gene>
    <name evidence="12" type="ORF">ACH5RR_029221</name>
</gene>
<feature type="transmembrane region" description="Helical" evidence="11">
    <location>
        <begin position="721"/>
        <end position="740"/>
    </location>
</feature>
<comment type="caution">
    <text evidence="12">The sequence shown here is derived from an EMBL/GenBank/DDBJ whole genome shotgun (WGS) entry which is preliminary data.</text>
</comment>
<feature type="binding site" evidence="9">
    <location>
        <position position="134"/>
    </location>
    <ligand>
        <name>UDP-alpha-D-glucose</name>
        <dbReference type="ChEBI" id="CHEBI:58885"/>
    </ligand>
</feature>
<evidence type="ECO:0000256" key="3">
    <source>
        <dbReference type="ARBA" id="ARBA00022679"/>
    </source>
</evidence>
<evidence type="ECO:0000256" key="1">
    <source>
        <dbReference type="ARBA" id="ARBA00004127"/>
    </source>
</evidence>
<feature type="binding site" evidence="10">
    <location>
        <position position="292"/>
    </location>
    <ligand>
        <name>Mn(2+)</name>
        <dbReference type="ChEBI" id="CHEBI:29035"/>
    </ligand>
</feature>
<feature type="transmembrane region" description="Helical" evidence="11">
    <location>
        <begin position="691"/>
        <end position="709"/>
    </location>
</feature>
<keyword evidence="6 11" id="KW-0472">Membrane</keyword>
<keyword evidence="4 11" id="KW-0812">Transmembrane</keyword>
<feature type="transmembrane region" description="Helical" evidence="11">
    <location>
        <begin position="21"/>
        <end position="40"/>
    </location>
</feature>
<evidence type="ECO:0000256" key="5">
    <source>
        <dbReference type="ARBA" id="ARBA00022989"/>
    </source>
</evidence>
<dbReference type="GO" id="GO:0016757">
    <property type="term" value="F:glycosyltransferase activity"/>
    <property type="evidence" value="ECO:0007669"/>
    <property type="project" value="UniProtKB-KW"/>
</dbReference>
<feature type="binding site" evidence="9">
    <location>
        <position position="105"/>
    </location>
    <ligand>
        <name>UDP-alpha-D-glucose</name>
        <dbReference type="ChEBI" id="CHEBI:58885"/>
    </ligand>
</feature>
<evidence type="ECO:0000256" key="2">
    <source>
        <dbReference type="ARBA" id="ARBA00022676"/>
    </source>
</evidence>
<keyword evidence="2" id="KW-0328">Glycosyltransferase</keyword>
<keyword evidence="13" id="KW-1185">Reference proteome</keyword>
<evidence type="ECO:0000256" key="9">
    <source>
        <dbReference type="PIRSR" id="PIRSR605150-2"/>
    </source>
</evidence>
<dbReference type="InterPro" id="IPR005150">
    <property type="entry name" value="Cellulose_synth"/>
</dbReference>
<evidence type="ECO:0000256" key="11">
    <source>
        <dbReference type="SAM" id="Phobius"/>
    </source>
</evidence>
<dbReference type="AlphaFoldDB" id="A0ABD2YUL1"/>
<feature type="active site" evidence="8">
    <location>
        <position position="134"/>
    </location>
</feature>
<dbReference type="InterPro" id="IPR029044">
    <property type="entry name" value="Nucleotide-diphossugar_trans"/>
</dbReference>
<dbReference type="SUPFAM" id="SSF53448">
    <property type="entry name" value="Nucleotide-diphospho-sugar transferases"/>
    <property type="match status" value="1"/>
</dbReference>
<evidence type="ECO:0000313" key="13">
    <source>
        <dbReference type="Proteomes" id="UP001630127"/>
    </source>
</evidence>
<feature type="binding site" evidence="10">
    <location>
        <position position="268"/>
    </location>
    <ligand>
        <name>Mn(2+)</name>
        <dbReference type="ChEBI" id="CHEBI:29035"/>
    </ligand>
</feature>
<feature type="transmembrane region" description="Helical" evidence="11">
    <location>
        <begin position="659"/>
        <end position="679"/>
    </location>
</feature>
<dbReference type="Proteomes" id="UP001630127">
    <property type="component" value="Unassembled WGS sequence"/>
</dbReference>
<keyword evidence="7" id="KW-0961">Cell wall biogenesis/degradation</keyword>
<proteinExistence type="predicted"/>
<dbReference type="GO" id="GO:0012505">
    <property type="term" value="C:endomembrane system"/>
    <property type="evidence" value="ECO:0007669"/>
    <property type="project" value="UniProtKB-SubCell"/>
</dbReference>
<dbReference type="Pfam" id="PF03552">
    <property type="entry name" value="Cellulose_synt"/>
    <property type="match status" value="1"/>
</dbReference>
<protein>
    <recommendedName>
        <fullName evidence="14">Cellulose synthase-like protein H1</fullName>
    </recommendedName>
</protein>
<accession>A0ABD2YUL1</accession>
<dbReference type="GO" id="GO:0071555">
    <property type="term" value="P:cell wall organization"/>
    <property type="evidence" value="ECO:0007669"/>
    <property type="project" value="UniProtKB-KW"/>
</dbReference>
<reference evidence="12 13" key="1">
    <citation type="submission" date="2024-11" db="EMBL/GenBank/DDBJ databases">
        <title>A near-complete genome assembly of Cinchona calisaya.</title>
        <authorList>
            <person name="Lian D.C."/>
            <person name="Zhao X.W."/>
            <person name="Wei L."/>
        </authorList>
    </citation>
    <scope>NUCLEOTIDE SEQUENCE [LARGE SCALE GENOMIC DNA]</scope>
    <source>
        <tissue evidence="12">Nenye</tissue>
    </source>
</reference>